<evidence type="ECO:0000259" key="1">
    <source>
        <dbReference type="Pfam" id="PF01323"/>
    </source>
</evidence>
<name>A0A078MA15_9BACL</name>
<evidence type="ECO:0000313" key="2">
    <source>
        <dbReference type="EMBL" id="CEA03089.1"/>
    </source>
</evidence>
<dbReference type="GO" id="GO:0016491">
    <property type="term" value="F:oxidoreductase activity"/>
    <property type="evidence" value="ECO:0007669"/>
    <property type="project" value="InterPro"/>
</dbReference>
<dbReference type="EMBL" id="LN483075">
    <property type="protein sequence ID" value="CEA03089.1"/>
    <property type="molecule type" value="Genomic_DNA"/>
</dbReference>
<dbReference type="PANTHER" id="PTHR13887">
    <property type="entry name" value="GLUTATHIONE S-TRANSFERASE KAPPA"/>
    <property type="match status" value="1"/>
</dbReference>
<accession>A0A078MA15</accession>
<gene>
    <name evidence="2" type="ORF">BN1050_01432</name>
</gene>
<dbReference type="AlphaFoldDB" id="A0A078MA15"/>
<dbReference type="SUPFAM" id="SSF52833">
    <property type="entry name" value="Thioredoxin-like"/>
    <property type="match status" value="1"/>
</dbReference>
<dbReference type="PANTHER" id="PTHR13887:SF41">
    <property type="entry name" value="THIOREDOXIN SUPERFAMILY PROTEIN"/>
    <property type="match status" value="1"/>
</dbReference>
<feature type="domain" description="DSBA-like thioredoxin" evidence="1">
    <location>
        <begin position="3"/>
        <end position="205"/>
    </location>
</feature>
<dbReference type="PATRIC" id="fig|1461583.4.peg.1388"/>
<dbReference type="HOGENOM" id="CLU_069253_0_2_9"/>
<organism evidence="2">
    <name type="scientific">Metalysinibacillus saudimassiliensis</name>
    <dbReference type="NCBI Taxonomy" id="1461583"/>
    <lineage>
        <taxon>Bacteria</taxon>
        <taxon>Bacillati</taxon>
        <taxon>Bacillota</taxon>
        <taxon>Bacilli</taxon>
        <taxon>Bacillales</taxon>
        <taxon>Caryophanaceae</taxon>
        <taxon>Metalysinibacillus</taxon>
    </lineage>
</organism>
<protein>
    <submittedName>
        <fullName evidence="2">DSBA-like thioredoxin domain protein</fullName>
    </submittedName>
</protein>
<reference evidence="2" key="1">
    <citation type="submission" date="2014-07" db="EMBL/GenBank/DDBJ databases">
        <authorList>
            <person name="Urmite Genomes Urmite Genomes"/>
        </authorList>
    </citation>
    <scope>NUCLEOTIDE SEQUENCE</scope>
    <source>
        <strain evidence="2">13S34_air</strain>
    </source>
</reference>
<dbReference type="Pfam" id="PF01323">
    <property type="entry name" value="DSBA"/>
    <property type="match status" value="1"/>
</dbReference>
<sequence length="233" mass="25590">MKIEVWSDYVCPFCYIGKKQLEDAIRSLKLEDNVDVVFKSYMLDATTPTDSEVAVVDSLSRKYQVTLEKAQGMIDGIVARAKEVGLAYDFSDLKEENTLKAHRLVKFAETKGKASELNELLLNRHFVGGQRIGQDEVLLTLAKEVGLDEVEVKALLASNDFADAVQADIAESREMGVQGVPFFVINRKYGISGAQPQEVFEQALQQVAEEEGSKLQMQGGTGAGVCTDDGCDL</sequence>
<proteinExistence type="predicted"/>
<dbReference type="Gene3D" id="3.40.30.10">
    <property type="entry name" value="Glutaredoxin"/>
    <property type="match status" value="1"/>
</dbReference>
<dbReference type="InterPro" id="IPR036249">
    <property type="entry name" value="Thioredoxin-like_sf"/>
</dbReference>
<dbReference type="InterPro" id="IPR001853">
    <property type="entry name" value="DSBA-like_thioredoxin_dom"/>
</dbReference>
<dbReference type="CDD" id="cd03024">
    <property type="entry name" value="DsbA_FrnE"/>
    <property type="match status" value="1"/>
</dbReference>